<accession>A0ABY0CTD3</accession>
<evidence type="ECO:0000313" key="1">
    <source>
        <dbReference type="EMBL" id="RVU44081.1"/>
    </source>
</evidence>
<keyword evidence="2" id="KW-1185">Reference proteome</keyword>
<sequence length="340" mass="37416">MQNVQTPDGEVIEAPKRYPMVLGAWLVAMLAGIWALESPESTDRVQLASPPAGAFMPAPLAPDWQSTPVAGEPFTLRYSSHPPVHYQLRARWEHAGAGGGVASGLDLVARSRWTNELSAGGEELRQRVDVESAMLEVRGPGGPVLGFRAAQEERALKGAVYQRVYDRMGGGGRSERGRSAQAAGAWGLALVEELHRLLTPRFPLDAQLAGERWRYRLDDAGVLAVTGDSSLTTHLIGRVDVEDRLREYMMYGGRPVFWIERHLTIELREVRDRSSRGALHVKGAGQGTLIWDVQRGQVLDSDLVIKMELPEWGRHRTLRARIAQIDAPGQNALPSLPSAY</sequence>
<gene>
    <name evidence="1" type="ORF">EA187_11035</name>
</gene>
<proteinExistence type="predicted"/>
<organism evidence="1 2">
    <name type="scientific">Lujinxingia sediminis</name>
    <dbReference type="NCBI Taxonomy" id="2480984"/>
    <lineage>
        <taxon>Bacteria</taxon>
        <taxon>Deltaproteobacteria</taxon>
        <taxon>Bradymonadales</taxon>
        <taxon>Lujinxingiaceae</taxon>
        <taxon>Lujinxingia</taxon>
    </lineage>
</organism>
<name>A0ABY0CTD3_9DELT</name>
<protein>
    <recommendedName>
        <fullName evidence="3">DUF3108 domain-containing protein</fullName>
    </recommendedName>
</protein>
<comment type="caution">
    <text evidence="1">The sequence shown here is derived from an EMBL/GenBank/DDBJ whole genome shotgun (WGS) entry which is preliminary data.</text>
</comment>
<evidence type="ECO:0000313" key="2">
    <source>
        <dbReference type="Proteomes" id="UP000282926"/>
    </source>
</evidence>
<dbReference type="RefSeq" id="WP_127780296.1">
    <property type="nucleotide sequence ID" value="NZ_SADD01000005.1"/>
</dbReference>
<reference evidence="1 2" key="1">
    <citation type="submission" date="2019-01" db="EMBL/GenBank/DDBJ databases">
        <title>Lujinxingia litoralis gen. nov., sp. nov. and Lujinxingia sediminis gen. nov., sp. nov., new members in the order Bradymonadales, isolated from coastal sediment.</title>
        <authorList>
            <person name="Li C.-M."/>
        </authorList>
    </citation>
    <scope>NUCLEOTIDE SEQUENCE [LARGE SCALE GENOMIC DNA]</scope>
    <source>
        <strain evidence="1 2">SEH01</strain>
    </source>
</reference>
<dbReference type="Proteomes" id="UP000282926">
    <property type="component" value="Unassembled WGS sequence"/>
</dbReference>
<evidence type="ECO:0008006" key="3">
    <source>
        <dbReference type="Google" id="ProtNLM"/>
    </source>
</evidence>
<dbReference type="EMBL" id="SADD01000005">
    <property type="protein sequence ID" value="RVU44081.1"/>
    <property type="molecule type" value="Genomic_DNA"/>
</dbReference>